<comment type="subcellular location">
    <subcellularLocation>
        <location evidence="1 8">Cell outer membrane</location>
        <topology evidence="1 8">Multi-pass membrane protein</topology>
    </subcellularLocation>
</comment>
<dbReference type="InterPro" id="IPR000531">
    <property type="entry name" value="Beta-barrel_TonB"/>
</dbReference>
<evidence type="ECO:0000256" key="4">
    <source>
        <dbReference type="ARBA" id="ARBA00022692"/>
    </source>
</evidence>
<dbReference type="InterPro" id="IPR036942">
    <property type="entry name" value="Beta-barrel_TonB_sf"/>
</dbReference>
<dbReference type="SUPFAM" id="SSF56935">
    <property type="entry name" value="Porins"/>
    <property type="match status" value="1"/>
</dbReference>
<evidence type="ECO:0000256" key="9">
    <source>
        <dbReference type="RuleBase" id="RU003357"/>
    </source>
</evidence>
<dbReference type="InterPro" id="IPR039426">
    <property type="entry name" value="TonB-dep_rcpt-like"/>
</dbReference>
<evidence type="ECO:0000313" key="12">
    <source>
        <dbReference type="EMBL" id="MBW8688238.1"/>
    </source>
</evidence>
<comment type="caution">
    <text evidence="12">The sequence shown here is derived from an EMBL/GenBank/DDBJ whole genome shotgun (WGS) entry which is preliminary data.</text>
</comment>
<evidence type="ECO:0000256" key="8">
    <source>
        <dbReference type="PROSITE-ProRule" id="PRU01360"/>
    </source>
</evidence>
<evidence type="ECO:0000256" key="7">
    <source>
        <dbReference type="ARBA" id="ARBA00023237"/>
    </source>
</evidence>
<keyword evidence="2 8" id="KW-0813">Transport</keyword>
<dbReference type="PROSITE" id="PS52016">
    <property type="entry name" value="TONB_DEPENDENT_REC_3"/>
    <property type="match status" value="1"/>
</dbReference>
<evidence type="ECO:0000313" key="13">
    <source>
        <dbReference type="Proteomes" id="UP000812961"/>
    </source>
</evidence>
<dbReference type="InterPro" id="IPR013784">
    <property type="entry name" value="Carb-bd-like_fold"/>
</dbReference>
<dbReference type="Gene3D" id="2.40.170.20">
    <property type="entry name" value="TonB-dependent receptor, beta-barrel domain"/>
    <property type="match status" value="1"/>
</dbReference>
<keyword evidence="6 8" id="KW-0472">Membrane</keyword>
<dbReference type="Gene3D" id="2.60.40.1120">
    <property type="entry name" value="Carboxypeptidase-like, regulatory domain"/>
    <property type="match status" value="1"/>
</dbReference>
<evidence type="ECO:0000259" key="11">
    <source>
        <dbReference type="Pfam" id="PF07715"/>
    </source>
</evidence>
<dbReference type="PANTHER" id="PTHR30069">
    <property type="entry name" value="TONB-DEPENDENT OUTER MEMBRANE RECEPTOR"/>
    <property type="match status" value="1"/>
</dbReference>
<dbReference type="PANTHER" id="PTHR30069:SF57">
    <property type="entry name" value="TONB-DEPENDENT RECEPTOR"/>
    <property type="match status" value="1"/>
</dbReference>
<evidence type="ECO:0000256" key="3">
    <source>
        <dbReference type="ARBA" id="ARBA00022452"/>
    </source>
</evidence>
<keyword evidence="13" id="KW-1185">Reference proteome</keyword>
<dbReference type="SUPFAM" id="SSF49452">
    <property type="entry name" value="Starch-binding domain-like"/>
    <property type="match status" value="1"/>
</dbReference>
<accession>A0ABS7GKJ1</accession>
<comment type="similarity">
    <text evidence="8 9">Belongs to the TonB-dependent receptor family.</text>
</comment>
<feature type="domain" description="TonB-dependent receptor-like beta-barrel" evidence="10">
    <location>
        <begin position="283"/>
        <end position="707"/>
    </location>
</feature>
<dbReference type="InterPro" id="IPR012910">
    <property type="entry name" value="Plug_dom"/>
</dbReference>
<dbReference type="InterPro" id="IPR037066">
    <property type="entry name" value="Plug_dom_sf"/>
</dbReference>
<proteinExistence type="inferred from homology"/>
<evidence type="ECO:0000259" key="10">
    <source>
        <dbReference type="Pfam" id="PF00593"/>
    </source>
</evidence>
<sequence>MIRIFTLAYIKIYILSSFVVLSASQDSKAQSATGSLTGHVLADGQPLPTASVVLIEIKNGKATDTTGYFNITNIQPGTYTLKAAAIGYSSFSRKVTIQAGRTTNVQIKLQQDVTKLNDVVVTGTLKPVSRAESPVPVEVYTPKYFQKNPSPSLFESIGMVNGVRPQMNCNVCNTGDIHINGMEGPYTMILIDGMPIVSALSTVYGLSGIPMSMVERIEVVKGPGSSLYGSEAMGGLVNVITKNPVNAPLVSADIYGTTWGEYNVDAALKIKAGNAQGLAGISYFNYQHPRDNNKDGFTDVTVQNRVSVFNKWSFRRKENRQASIAARYVYEDRWGGDMRWNKSWRGSDSIYGESIYTKRVEAIGMYQLPVKEKILLQVSYNRHEQDSYYGFTPYKAQQHVGFAQVYWDKKLGKNHDLLTGASYRYTWYDDNTPGTLSEDGKVNMPAKTPLPGVFVQDEWALAGKHKLLLGYRYDYDKYHGSIHSPRIAYKWSPDTDNTLRASFGTGFRVVNLFTEDHAALTGSRQVVIAEALKPEKSYNANLNYVLKIPMNNAFLNLDATGFYSYFTNKITGDFDTDPNKIIYDNLRGHAVSRGVSVNVDASFAFPLKILAGFTYLDVFQVDEDAAGIPQRSRQVYAPEWAGTFTIGYSFPHNFGIDLTGNWNGPMRLPVQHNDFRPDYSPWFLLANVQITKKFAKRWEVYGGVKNLLNYVPKYALMRAFDPFDKYVNDPVNNPNGYTFDTEYNYAPLQGARGFLGMRFNLYQ</sequence>
<protein>
    <submittedName>
        <fullName evidence="12">TonB-dependent receptor</fullName>
    </submittedName>
</protein>
<name>A0ABS7GKJ1_9BACT</name>
<dbReference type="Gene3D" id="2.170.130.10">
    <property type="entry name" value="TonB-dependent receptor, plug domain"/>
    <property type="match status" value="1"/>
</dbReference>
<dbReference type="Proteomes" id="UP000812961">
    <property type="component" value="Unassembled WGS sequence"/>
</dbReference>
<feature type="domain" description="TonB-dependent receptor plug" evidence="11">
    <location>
        <begin position="131"/>
        <end position="235"/>
    </location>
</feature>
<evidence type="ECO:0000256" key="1">
    <source>
        <dbReference type="ARBA" id="ARBA00004571"/>
    </source>
</evidence>
<keyword evidence="4 8" id="KW-0812">Transmembrane</keyword>
<keyword evidence="12" id="KW-0675">Receptor</keyword>
<evidence type="ECO:0000256" key="6">
    <source>
        <dbReference type="ARBA" id="ARBA00023136"/>
    </source>
</evidence>
<evidence type="ECO:0000256" key="2">
    <source>
        <dbReference type="ARBA" id="ARBA00022448"/>
    </source>
</evidence>
<dbReference type="Pfam" id="PF07715">
    <property type="entry name" value="Plug"/>
    <property type="match status" value="1"/>
</dbReference>
<gene>
    <name evidence="12" type="ORF">K1Y79_28140</name>
</gene>
<organism evidence="12 13">
    <name type="scientific">Chitinophaga rhizophila</name>
    <dbReference type="NCBI Taxonomy" id="2866212"/>
    <lineage>
        <taxon>Bacteria</taxon>
        <taxon>Pseudomonadati</taxon>
        <taxon>Bacteroidota</taxon>
        <taxon>Chitinophagia</taxon>
        <taxon>Chitinophagales</taxon>
        <taxon>Chitinophagaceae</taxon>
        <taxon>Chitinophaga</taxon>
    </lineage>
</organism>
<keyword evidence="3 8" id="KW-1134">Transmembrane beta strand</keyword>
<dbReference type="Pfam" id="PF13715">
    <property type="entry name" value="CarbopepD_reg_2"/>
    <property type="match status" value="1"/>
</dbReference>
<dbReference type="EMBL" id="JAICCF010000006">
    <property type="protein sequence ID" value="MBW8688238.1"/>
    <property type="molecule type" value="Genomic_DNA"/>
</dbReference>
<reference evidence="12 13" key="1">
    <citation type="submission" date="2021-08" db="EMBL/GenBank/DDBJ databases">
        <title>The genome sequence of Chitinophaga sp. B61.</title>
        <authorList>
            <person name="Zhang X."/>
        </authorList>
    </citation>
    <scope>NUCLEOTIDE SEQUENCE [LARGE SCALE GENOMIC DNA]</scope>
    <source>
        <strain evidence="12 13">B61</strain>
    </source>
</reference>
<keyword evidence="5 9" id="KW-0798">TonB box</keyword>
<dbReference type="RefSeq" id="WP_220253556.1">
    <property type="nucleotide sequence ID" value="NZ_JAICCF010000006.1"/>
</dbReference>
<evidence type="ECO:0000256" key="5">
    <source>
        <dbReference type="ARBA" id="ARBA00023077"/>
    </source>
</evidence>
<keyword evidence="7 8" id="KW-0998">Cell outer membrane</keyword>
<dbReference type="Pfam" id="PF00593">
    <property type="entry name" value="TonB_dep_Rec_b-barrel"/>
    <property type="match status" value="1"/>
</dbReference>